<evidence type="ECO:0000313" key="8">
    <source>
        <dbReference type="EMBL" id="MDQ0439158.1"/>
    </source>
</evidence>
<dbReference type="PANTHER" id="PTHR43033">
    <property type="entry name" value="TRNA(ILE)-LYSIDINE SYNTHASE-RELATED"/>
    <property type="match status" value="1"/>
</dbReference>
<organism evidence="8 9">
    <name type="scientific">Kaistia dalseonensis</name>
    <dbReference type="NCBI Taxonomy" id="410840"/>
    <lineage>
        <taxon>Bacteria</taxon>
        <taxon>Pseudomonadati</taxon>
        <taxon>Pseudomonadota</taxon>
        <taxon>Alphaproteobacteria</taxon>
        <taxon>Hyphomicrobiales</taxon>
        <taxon>Kaistiaceae</taxon>
        <taxon>Kaistia</taxon>
    </lineage>
</organism>
<dbReference type="InterPro" id="IPR012094">
    <property type="entry name" value="tRNA_Ile_lys_synt"/>
</dbReference>
<comment type="caution">
    <text evidence="8">The sequence shown here is derived from an EMBL/GenBank/DDBJ whole genome shotgun (WGS) entry which is preliminary data.</text>
</comment>
<dbReference type="InterPro" id="IPR011063">
    <property type="entry name" value="TilS/TtcA_N"/>
</dbReference>
<protein>
    <recommendedName>
        <fullName evidence="6">tRNA(Ile)-lysidine synthase</fullName>
        <ecNumber evidence="6">6.3.4.19</ecNumber>
    </recommendedName>
    <alternativeName>
        <fullName evidence="6">tRNA(Ile)-2-lysyl-cytidine synthase</fullName>
    </alternativeName>
    <alternativeName>
        <fullName evidence="6">tRNA(Ile)-lysidine synthetase</fullName>
    </alternativeName>
</protein>
<dbReference type="CDD" id="cd01992">
    <property type="entry name" value="TilS_N"/>
    <property type="match status" value="1"/>
</dbReference>
<dbReference type="Proteomes" id="UP001241603">
    <property type="component" value="Unassembled WGS sequence"/>
</dbReference>
<dbReference type="HAMAP" id="MF_01161">
    <property type="entry name" value="tRNA_Ile_lys_synt"/>
    <property type="match status" value="1"/>
</dbReference>
<keyword evidence="1 6" id="KW-0436">Ligase</keyword>
<gene>
    <name evidence="6" type="primary">tilS</name>
    <name evidence="8" type="ORF">QO014_003559</name>
</gene>
<dbReference type="Gene3D" id="3.40.50.620">
    <property type="entry name" value="HUPs"/>
    <property type="match status" value="1"/>
</dbReference>
<sequence>MPAADTPLPIADAALDDIFAPLLGARRIALAVSGGADSLALTLLARRWQAIAPDRPGLIVLTVDHGLRAESGAEAEMVGEIAGRLGLPFKGLHWKGPYPDADLEAAARAARYALLVEAAHAEGADHLVTAHHRDDQAETVLMRLARGSGVYGLAGMAATVDRGGIRLARPLLGLDRATLAAIVKAAGLHPVDDPHNRDARFSRARLRALMPQLAAEGLDAQTLAATAGRLGRAAAAIDHYVGRLLGASARIDESGAVRLDEAAWRAEPEETRLRALARILRAVGGSAYVPRLERLAALELAMNETPDGRFARTLAGVLVDRRKGAFRFQRESGRDGLPEIRVVDRFDGVWDGRFRISLRVGQGSEVVIGALGPAGRRTLAVCVPEGQPRAIEALPAIRRAGRIIAVPGLGIMPDAEADISVQIDNLVRMRLEDPARYDDL</sequence>
<keyword evidence="9" id="KW-1185">Reference proteome</keyword>
<evidence type="ECO:0000256" key="4">
    <source>
        <dbReference type="ARBA" id="ARBA00022840"/>
    </source>
</evidence>
<dbReference type="GO" id="GO:0032267">
    <property type="term" value="F:tRNA(Ile)-lysidine synthase activity"/>
    <property type="evidence" value="ECO:0007669"/>
    <property type="project" value="UniProtKB-EC"/>
</dbReference>
<keyword evidence="3 6" id="KW-0547">Nucleotide-binding</keyword>
<proteinExistence type="inferred from homology"/>
<keyword evidence="4 6" id="KW-0067">ATP-binding</keyword>
<comment type="similarity">
    <text evidence="6">Belongs to the tRNA(Ile)-lysidine synthase family.</text>
</comment>
<evidence type="ECO:0000256" key="2">
    <source>
        <dbReference type="ARBA" id="ARBA00022694"/>
    </source>
</evidence>
<dbReference type="Pfam" id="PF01171">
    <property type="entry name" value="ATP_bind_3"/>
    <property type="match status" value="1"/>
</dbReference>
<dbReference type="PANTHER" id="PTHR43033:SF1">
    <property type="entry name" value="TRNA(ILE)-LYSIDINE SYNTHASE-RELATED"/>
    <property type="match status" value="1"/>
</dbReference>
<evidence type="ECO:0000259" key="7">
    <source>
        <dbReference type="Pfam" id="PF01171"/>
    </source>
</evidence>
<dbReference type="SUPFAM" id="SSF52402">
    <property type="entry name" value="Adenine nucleotide alpha hydrolases-like"/>
    <property type="match status" value="1"/>
</dbReference>
<reference evidence="8 9" key="1">
    <citation type="submission" date="2023-07" db="EMBL/GenBank/DDBJ databases">
        <title>Genomic Encyclopedia of Type Strains, Phase IV (KMG-IV): sequencing the most valuable type-strain genomes for metagenomic binning, comparative biology and taxonomic classification.</title>
        <authorList>
            <person name="Goeker M."/>
        </authorList>
    </citation>
    <scope>NUCLEOTIDE SEQUENCE [LARGE SCALE GENOMIC DNA]</scope>
    <source>
        <strain evidence="8 9">B6-8</strain>
    </source>
</reference>
<evidence type="ECO:0000256" key="1">
    <source>
        <dbReference type="ARBA" id="ARBA00022598"/>
    </source>
</evidence>
<accession>A0ABU0HA10</accession>
<keyword evidence="2 6" id="KW-0819">tRNA processing</keyword>
<evidence type="ECO:0000256" key="6">
    <source>
        <dbReference type="HAMAP-Rule" id="MF_01161"/>
    </source>
</evidence>
<evidence type="ECO:0000256" key="5">
    <source>
        <dbReference type="ARBA" id="ARBA00048539"/>
    </source>
</evidence>
<comment type="function">
    <text evidence="6">Ligates lysine onto the cytidine present at position 34 of the AUA codon-specific tRNA(Ile) that contains the anticodon CAU, in an ATP-dependent manner. Cytidine is converted to lysidine, thus changing the amino acid specificity of the tRNA from methionine to isoleucine.</text>
</comment>
<keyword evidence="6" id="KW-0963">Cytoplasm</keyword>
<comment type="domain">
    <text evidence="6">The N-terminal region contains the highly conserved SGGXDS motif, predicted to be a P-loop motif involved in ATP binding.</text>
</comment>
<evidence type="ECO:0000256" key="3">
    <source>
        <dbReference type="ARBA" id="ARBA00022741"/>
    </source>
</evidence>
<dbReference type="InterPro" id="IPR014729">
    <property type="entry name" value="Rossmann-like_a/b/a_fold"/>
</dbReference>
<dbReference type="InterPro" id="IPR012795">
    <property type="entry name" value="tRNA_Ile_lys_synt_N"/>
</dbReference>
<dbReference type="EC" id="6.3.4.19" evidence="6"/>
<dbReference type="EMBL" id="JAUSVO010000005">
    <property type="protein sequence ID" value="MDQ0439158.1"/>
    <property type="molecule type" value="Genomic_DNA"/>
</dbReference>
<comment type="catalytic activity">
    <reaction evidence="5 6">
        <text>cytidine(34) in tRNA(Ile2) + L-lysine + ATP = lysidine(34) in tRNA(Ile2) + AMP + diphosphate + H(+)</text>
        <dbReference type="Rhea" id="RHEA:43744"/>
        <dbReference type="Rhea" id="RHEA-COMP:10625"/>
        <dbReference type="Rhea" id="RHEA-COMP:10670"/>
        <dbReference type="ChEBI" id="CHEBI:15378"/>
        <dbReference type="ChEBI" id="CHEBI:30616"/>
        <dbReference type="ChEBI" id="CHEBI:32551"/>
        <dbReference type="ChEBI" id="CHEBI:33019"/>
        <dbReference type="ChEBI" id="CHEBI:82748"/>
        <dbReference type="ChEBI" id="CHEBI:83665"/>
        <dbReference type="ChEBI" id="CHEBI:456215"/>
        <dbReference type="EC" id="6.3.4.19"/>
    </reaction>
</comment>
<name>A0ABU0HA10_9HYPH</name>
<comment type="subcellular location">
    <subcellularLocation>
        <location evidence="6">Cytoplasm</location>
    </subcellularLocation>
</comment>
<feature type="binding site" evidence="6">
    <location>
        <begin position="33"/>
        <end position="38"/>
    </location>
    <ligand>
        <name>ATP</name>
        <dbReference type="ChEBI" id="CHEBI:30616"/>
    </ligand>
</feature>
<dbReference type="NCBIfam" id="TIGR02432">
    <property type="entry name" value="lysidine_TilS_N"/>
    <property type="match status" value="1"/>
</dbReference>
<evidence type="ECO:0000313" key="9">
    <source>
        <dbReference type="Proteomes" id="UP001241603"/>
    </source>
</evidence>
<dbReference type="RefSeq" id="WP_266350057.1">
    <property type="nucleotide sequence ID" value="NZ_JAPKNG010000005.1"/>
</dbReference>
<feature type="domain" description="tRNA(Ile)-lysidine/2-thiocytidine synthase N-terminal" evidence="7">
    <location>
        <begin position="28"/>
        <end position="208"/>
    </location>
</feature>